<reference evidence="3" key="1">
    <citation type="submission" date="2025-08" db="UniProtKB">
        <authorList>
            <consortium name="Ensembl"/>
        </authorList>
    </citation>
    <scope>IDENTIFICATION</scope>
</reference>
<feature type="signal peptide" evidence="2">
    <location>
        <begin position="1"/>
        <end position="16"/>
    </location>
</feature>
<organism evidence="3 4">
    <name type="scientific">Monopterus albus</name>
    <name type="common">Swamp eel</name>
    <dbReference type="NCBI Taxonomy" id="43700"/>
    <lineage>
        <taxon>Eukaryota</taxon>
        <taxon>Metazoa</taxon>
        <taxon>Chordata</taxon>
        <taxon>Craniata</taxon>
        <taxon>Vertebrata</taxon>
        <taxon>Euteleostomi</taxon>
        <taxon>Actinopterygii</taxon>
        <taxon>Neopterygii</taxon>
        <taxon>Teleostei</taxon>
        <taxon>Neoteleostei</taxon>
        <taxon>Acanthomorphata</taxon>
        <taxon>Anabantaria</taxon>
        <taxon>Synbranchiformes</taxon>
        <taxon>Synbranchidae</taxon>
        <taxon>Monopterus</taxon>
    </lineage>
</organism>
<dbReference type="Proteomes" id="UP000261600">
    <property type="component" value="Unplaced"/>
</dbReference>
<protein>
    <recommendedName>
        <fullName evidence="5">Ependymin-like 1</fullName>
    </recommendedName>
</protein>
<proteinExistence type="inferred from homology"/>
<name>A0A3Q3IKI8_MONAL</name>
<accession>A0A3Q3IKI8</accession>
<dbReference type="PRINTS" id="PR00317">
    <property type="entry name" value="EPENDYMIN"/>
</dbReference>
<dbReference type="GO" id="GO:0007160">
    <property type="term" value="P:cell-matrix adhesion"/>
    <property type="evidence" value="ECO:0007669"/>
    <property type="project" value="InterPro"/>
</dbReference>
<dbReference type="PANTHER" id="PTHR10697">
    <property type="entry name" value="MAMMALIAN EPENDYMIN-RELATED PROTEIN 1"/>
    <property type="match status" value="1"/>
</dbReference>
<reference evidence="3" key="2">
    <citation type="submission" date="2025-09" db="UniProtKB">
        <authorList>
            <consortium name="Ensembl"/>
        </authorList>
    </citation>
    <scope>IDENTIFICATION</scope>
</reference>
<dbReference type="KEGG" id="malb:109969414"/>
<dbReference type="GeneID" id="109969414"/>
<dbReference type="Ensembl" id="ENSMALT00000005453.1">
    <property type="protein sequence ID" value="ENSMALP00000005333.1"/>
    <property type="gene ID" value="ENSMALG00000003816.1"/>
</dbReference>
<feature type="chain" id="PRO_5018624546" description="Ependymin-like 1" evidence="2">
    <location>
        <begin position="17"/>
        <end position="211"/>
    </location>
</feature>
<evidence type="ECO:0000313" key="3">
    <source>
        <dbReference type="Ensembl" id="ENSMALP00000005333.1"/>
    </source>
</evidence>
<dbReference type="AlphaFoldDB" id="A0A3Q3IKI8"/>
<dbReference type="OrthoDB" id="9942506at2759"/>
<dbReference type="PANTHER" id="PTHR10697:SF5">
    <property type="entry name" value="EPENDYMIN-RELATED"/>
    <property type="match status" value="1"/>
</dbReference>
<dbReference type="GO" id="GO:0005509">
    <property type="term" value="F:calcium ion binding"/>
    <property type="evidence" value="ECO:0007669"/>
    <property type="project" value="InterPro"/>
</dbReference>
<sequence length="211" mass="23423">MRCLAGLLFLLSGCLASKPQPCSSPPLMSGAFTVTTQNEKLLTTAQYLYDALGERIRIFEQGTYENKTFIRDVLLLYREGAMYDIFDNNRTCKKTPLKAAFQPLEVPKTASLLGQVILGSSSKPGGGLLVNSWWGELSEKAGKFLTTVTEFGCIPINSLYQTEDFGWTVINFFDNIIGISDPNLLNPPDFCSNADTEKEPVDFLSLFHKKN</sequence>
<evidence type="ECO:0008006" key="5">
    <source>
        <dbReference type="Google" id="ProtNLM"/>
    </source>
</evidence>
<evidence type="ECO:0000256" key="2">
    <source>
        <dbReference type="SAM" id="SignalP"/>
    </source>
</evidence>
<dbReference type="GO" id="GO:0005576">
    <property type="term" value="C:extracellular region"/>
    <property type="evidence" value="ECO:0007669"/>
    <property type="project" value="InterPro"/>
</dbReference>
<dbReference type="Pfam" id="PF00811">
    <property type="entry name" value="Ependymin"/>
    <property type="match status" value="1"/>
</dbReference>
<dbReference type="SMART" id="SM00026">
    <property type="entry name" value="EPEND"/>
    <property type="match status" value="1"/>
</dbReference>
<keyword evidence="4" id="KW-1185">Reference proteome</keyword>
<keyword evidence="2" id="KW-0732">Signal</keyword>
<dbReference type="InterPro" id="IPR001299">
    <property type="entry name" value="Ependymin"/>
</dbReference>
<dbReference type="STRING" id="43700.ENSMALP00000005333"/>
<comment type="similarity">
    <text evidence="1">Belongs to the ependymin family.</text>
</comment>
<dbReference type="RefSeq" id="XP_020471936.1">
    <property type="nucleotide sequence ID" value="XM_020616280.1"/>
</dbReference>
<evidence type="ECO:0000256" key="1">
    <source>
        <dbReference type="ARBA" id="ARBA00010771"/>
    </source>
</evidence>
<dbReference type="GO" id="GO:0005764">
    <property type="term" value="C:lysosome"/>
    <property type="evidence" value="ECO:0007669"/>
    <property type="project" value="TreeGrafter"/>
</dbReference>
<evidence type="ECO:0000313" key="4">
    <source>
        <dbReference type="Proteomes" id="UP000261600"/>
    </source>
</evidence>